<feature type="non-terminal residue" evidence="1">
    <location>
        <position position="218"/>
    </location>
</feature>
<reference evidence="1" key="1">
    <citation type="submission" date="2020-04" db="EMBL/GenBank/DDBJ databases">
        <authorList>
            <person name="Alioto T."/>
            <person name="Alioto T."/>
            <person name="Gomez Garrido J."/>
        </authorList>
    </citation>
    <scope>NUCLEOTIDE SEQUENCE</scope>
    <source>
        <strain evidence="1">A484AB</strain>
    </source>
</reference>
<name>A0A6S7LW54_PARCT</name>
<accession>A0A6S7LW54</accession>
<dbReference type="InterPro" id="IPR036397">
    <property type="entry name" value="RNaseH_sf"/>
</dbReference>
<dbReference type="GO" id="GO:0003676">
    <property type="term" value="F:nucleic acid binding"/>
    <property type="evidence" value="ECO:0007669"/>
    <property type="project" value="InterPro"/>
</dbReference>
<dbReference type="GO" id="GO:0015074">
    <property type="term" value="P:DNA integration"/>
    <property type="evidence" value="ECO:0007669"/>
    <property type="project" value="InterPro"/>
</dbReference>
<evidence type="ECO:0000313" key="1">
    <source>
        <dbReference type="EMBL" id="CAB4045929.1"/>
    </source>
</evidence>
<dbReference type="PANTHER" id="PTHR37984:SF7">
    <property type="entry name" value="INTEGRASE CATALYTIC DOMAIN-CONTAINING PROTEIN"/>
    <property type="match status" value="1"/>
</dbReference>
<evidence type="ECO:0000313" key="2">
    <source>
        <dbReference type="Proteomes" id="UP001152795"/>
    </source>
</evidence>
<gene>
    <name evidence="1" type="ORF">PACLA_8A027962</name>
</gene>
<dbReference type="InterPro" id="IPR050951">
    <property type="entry name" value="Retrovirus_Pol_polyprotein"/>
</dbReference>
<proteinExistence type="predicted"/>
<dbReference type="PROSITE" id="PS50994">
    <property type="entry name" value="INTEGRASE"/>
    <property type="match status" value="1"/>
</dbReference>
<organism evidence="1 2">
    <name type="scientific">Paramuricea clavata</name>
    <name type="common">Red gorgonian</name>
    <name type="synonym">Violescent sea-whip</name>
    <dbReference type="NCBI Taxonomy" id="317549"/>
    <lineage>
        <taxon>Eukaryota</taxon>
        <taxon>Metazoa</taxon>
        <taxon>Cnidaria</taxon>
        <taxon>Anthozoa</taxon>
        <taxon>Octocorallia</taxon>
        <taxon>Malacalcyonacea</taxon>
        <taxon>Plexauridae</taxon>
        <taxon>Paramuricea</taxon>
    </lineage>
</organism>
<dbReference type="EMBL" id="CACRXK020043423">
    <property type="protein sequence ID" value="CAB4045929.1"/>
    <property type="molecule type" value="Genomic_DNA"/>
</dbReference>
<protein>
    <submittedName>
        <fullName evidence="1">Transposon Ty3-G Gag-Pol poly</fullName>
    </submittedName>
</protein>
<dbReference type="InterPro" id="IPR012337">
    <property type="entry name" value="RNaseH-like_sf"/>
</dbReference>
<dbReference type="SUPFAM" id="SSF53098">
    <property type="entry name" value="Ribonuclease H-like"/>
    <property type="match status" value="1"/>
</dbReference>
<dbReference type="Gene3D" id="3.30.420.10">
    <property type="entry name" value="Ribonuclease H-like superfamily/Ribonuclease H"/>
    <property type="match status" value="1"/>
</dbReference>
<sequence>MVDGHSGYPFVQQLKSLQSKAIIRTLNNWFLDWGFPKYLKSDGGPQFRSEFQSYCKEKGITHEISSPYHPRSNGLAESNVKNLKHLLLKCDGWDEFRTALSEWRNVPREDGTSPAQLLLRKRQRGLLPAIESRAIPDTNEPDNCEKIRKRNELKQARITKRNITLTELRPLGIGEKVLVQDPTTARWNTEGVIVNIRKHGRSYNVETTGGWTMLRNRR</sequence>
<keyword evidence="2" id="KW-1185">Reference proteome</keyword>
<dbReference type="PANTHER" id="PTHR37984">
    <property type="entry name" value="PROTEIN CBG26694"/>
    <property type="match status" value="1"/>
</dbReference>
<dbReference type="Proteomes" id="UP001152795">
    <property type="component" value="Unassembled WGS sequence"/>
</dbReference>
<dbReference type="OrthoDB" id="6122020at2759"/>
<dbReference type="Pfam" id="PF00665">
    <property type="entry name" value="rve"/>
    <property type="match status" value="1"/>
</dbReference>
<comment type="caution">
    <text evidence="1">The sequence shown here is derived from an EMBL/GenBank/DDBJ whole genome shotgun (WGS) entry which is preliminary data.</text>
</comment>
<dbReference type="InterPro" id="IPR001584">
    <property type="entry name" value="Integrase_cat-core"/>
</dbReference>
<dbReference type="AlphaFoldDB" id="A0A6S7LW54"/>